<protein>
    <submittedName>
        <fullName evidence="1">3-oxoacyl-(Acyl carrier protein) synthase III</fullName>
    </submittedName>
</protein>
<sequence>MNSQKVWLLGTALATPGKAIGNDQIGEWTGKGEEWVIPKTGIQNRFYLSDGASLDDLGAVVAKKAIRNSSLRVDPRKMLFNLRGMVLKLFMTQFAWIDFYTASSHCLSSGSWKIK</sequence>
<dbReference type="Gene3D" id="3.40.47.10">
    <property type="match status" value="1"/>
</dbReference>
<evidence type="ECO:0000313" key="2">
    <source>
        <dbReference type="Proteomes" id="UP000271587"/>
    </source>
</evidence>
<organism evidence="1 2">
    <name type="scientific">Corynebacterium gerontici</name>
    <dbReference type="NCBI Taxonomy" id="2079234"/>
    <lineage>
        <taxon>Bacteria</taxon>
        <taxon>Bacillati</taxon>
        <taxon>Actinomycetota</taxon>
        <taxon>Actinomycetes</taxon>
        <taxon>Mycobacteriales</taxon>
        <taxon>Corynebacteriaceae</taxon>
        <taxon>Corynebacterium</taxon>
    </lineage>
</organism>
<dbReference type="Proteomes" id="UP000271587">
    <property type="component" value="Chromosome"/>
</dbReference>
<dbReference type="EMBL" id="CP033897">
    <property type="protein sequence ID" value="AZA10548.1"/>
    <property type="molecule type" value="Genomic_DNA"/>
</dbReference>
<accession>A0A3G6J0R3</accession>
<reference evidence="1 2" key="1">
    <citation type="submission" date="2018-11" db="EMBL/GenBank/DDBJ databases">
        <authorList>
            <person name="Kleinhagauer T."/>
            <person name="Glaeser S.P."/>
            <person name="Spergser J."/>
            <person name="Ruckert C."/>
            <person name="Kaempfer P."/>
            <person name="Busse H.-J."/>
        </authorList>
    </citation>
    <scope>NUCLEOTIDE SEQUENCE [LARGE SCALE GENOMIC DNA]</scope>
    <source>
        <strain evidence="1 2">W8</strain>
    </source>
</reference>
<gene>
    <name evidence="1" type="ORF">CGERO_01065</name>
</gene>
<dbReference type="GO" id="GO:0016746">
    <property type="term" value="F:acyltransferase activity"/>
    <property type="evidence" value="ECO:0007669"/>
    <property type="project" value="InterPro"/>
</dbReference>
<proteinExistence type="predicted"/>
<dbReference type="OrthoDB" id="9815506at2"/>
<name>A0A3G6J0R3_9CORY</name>
<dbReference type="AlphaFoldDB" id="A0A3G6J0R3"/>
<dbReference type="RefSeq" id="WP_123932957.1">
    <property type="nucleotide sequence ID" value="NZ_CP033897.1"/>
</dbReference>
<keyword evidence="2" id="KW-1185">Reference proteome</keyword>
<dbReference type="InterPro" id="IPR016039">
    <property type="entry name" value="Thiolase-like"/>
</dbReference>
<dbReference type="KEGG" id="cgk:CGERO_01065"/>
<dbReference type="SUPFAM" id="SSF53901">
    <property type="entry name" value="Thiolase-like"/>
    <property type="match status" value="1"/>
</dbReference>
<evidence type="ECO:0000313" key="1">
    <source>
        <dbReference type="EMBL" id="AZA10548.1"/>
    </source>
</evidence>